<evidence type="ECO:0000313" key="1">
    <source>
        <dbReference type="EMBL" id="AEP29303.1"/>
    </source>
</evidence>
<accession>G4QKA4</accession>
<organism evidence="1 2">
    <name type="scientific">Glaciecola nitratireducens (strain JCM 12485 / KCTC 12276 / FR1064)</name>
    <dbReference type="NCBI Taxonomy" id="1085623"/>
    <lineage>
        <taxon>Bacteria</taxon>
        <taxon>Pseudomonadati</taxon>
        <taxon>Pseudomonadota</taxon>
        <taxon>Gammaproteobacteria</taxon>
        <taxon>Alteromonadales</taxon>
        <taxon>Alteromonadaceae</taxon>
        <taxon>Brumicola</taxon>
    </lineage>
</organism>
<proteinExistence type="predicted"/>
<sequence length="36" mass="3981">MALKKFEALERKLSGAFCLILPIDKIKSISLGLIGY</sequence>
<gene>
    <name evidence="1" type="ordered locus">GNIT_1176</name>
</gene>
<dbReference type="Proteomes" id="UP000009282">
    <property type="component" value="Chromosome"/>
</dbReference>
<dbReference type="AlphaFoldDB" id="G4QKA4"/>
<dbReference type="KEGG" id="gni:GNIT_1176"/>
<protein>
    <submittedName>
        <fullName evidence="1">Uncharacterized protein</fullName>
    </submittedName>
</protein>
<reference evidence="1 2" key="1">
    <citation type="journal article" date="2011" name="J. Bacteriol.">
        <title>Complete genome sequence of seawater bacterium Glaciecola nitratireducens FR1064T.</title>
        <authorList>
            <person name="Bian F."/>
            <person name="Qin Q.L."/>
            <person name="Xie B.B."/>
            <person name="Shu Y.L."/>
            <person name="Zhang X.Y."/>
            <person name="Yu Y."/>
            <person name="Chen B."/>
            <person name="Chen X.L."/>
            <person name="Zhou B.C."/>
            <person name="Zhang Y.Z."/>
        </authorList>
    </citation>
    <scope>NUCLEOTIDE SEQUENCE [LARGE SCALE GENOMIC DNA]</scope>
    <source>
        <strain evidence="2">JCM 12485 / KCTC 12276 / FR1064</strain>
    </source>
</reference>
<dbReference type="STRING" id="1085623.GNIT_1176"/>
<keyword evidence="2" id="KW-1185">Reference proteome</keyword>
<dbReference type="EMBL" id="CP003060">
    <property type="protein sequence ID" value="AEP29303.1"/>
    <property type="molecule type" value="Genomic_DNA"/>
</dbReference>
<name>G4QKA4_GLANF</name>
<evidence type="ECO:0000313" key="2">
    <source>
        <dbReference type="Proteomes" id="UP000009282"/>
    </source>
</evidence>
<dbReference type="HOGENOM" id="CLU_3356425_0_0_6"/>